<dbReference type="Proteomes" id="UP000192656">
    <property type="component" value="Unassembled WGS sequence"/>
</dbReference>
<dbReference type="InterPro" id="IPR038694">
    <property type="entry name" value="DUF427_sf"/>
</dbReference>
<dbReference type="STRING" id="937218.SAMN06297251_11739"/>
<dbReference type="Gene3D" id="2.170.150.40">
    <property type="entry name" value="Domain of unknown function (DUF427)"/>
    <property type="match status" value="1"/>
</dbReference>
<keyword evidence="3" id="KW-1185">Reference proteome</keyword>
<gene>
    <name evidence="2" type="ORF">SAMN06297251_11739</name>
</gene>
<dbReference type="AlphaFoldDB" id="A0A1W2DRJ0"/>
<dbReference type="EMBL" id="FWXR01000017">
    <property type="protein sequence ID" value="SMC99999.1"/>
    <property type="molecule type" value="Genomic_DNA"/>
</dbReference>
<protein>
    <submittedName>
        <fullName evidence="2">Uncharacterized conserved protein, DUF427 family</fullName>
    </submittedName>
</protein>
<evidence type="ECO:0000259" key="1">
    <source>
        <dbReference type="Pfam" id="PF04248"/>
    </source>
</evidence>
<evidence type="ECO:0000313" key="2">
    <source>
        <dbReference type="EMBL" id="SMC99999.1"/>
    </source>
</evidence>
<dbReference type="PANTHER" id="PTHR34310">
    <property type="entry name" value="DUF427 DOMAIN PROTEIN (AFU_ORTHOLOGUE AFUA_3G02220)"/>
    <property type="match status" value="1"/>
</dbReference>
<sequence length="131" mass="14649">MEIDTTQDKITIEPAGRAVNVTFNGAILASTEEALRLKEEGHEPVYYIPRHRVEMAFLYPTEKRTTCPLKGEARYWNISAEGMAAENAVWSYEEPYDGVSEIAGHIAFDKRYVTIDDGVGGQDIVPGRDVK</sequence>
<dbReference type="RefSeq" id="WP_084411596.1">
    <property type="nucleotide sequence ID" value="NZ_FWXR01000017.1"/>
</dbReference>
<proteinExistence type="predicted"/>
<feature type="domain" description="DUF427" evidence="1">
    <location>
        <begin position="19"/>
        <end position="110"/>
    </location>
</feature>
<dbReference type="OrthoDB" id="9815163at2"/>
<accession>A0A1W2DRJ0</accession>
<reference evidence="2 3" key="1">
    <citation type="submission" date="2017-04" db="EMBL/GenBank/DDBJ databases">
        <authorList>
            <person name="Afonso C.L."/>
            <person name="Miller P.J."/>
            <person name="Scott M.A."/>
            <person name="Spackman E."/>
            <person name="Goraichik I."/>
            <person name="Dimitrov K.M."/>
            <person name="Suarez D.L."/>
            <person name="Swayne D.E."/>
        </authorList>
    </citation>
    <scope>NUCLEOTIDE SEQUENCE [LARGE SCALE GENOMIC DNA]</scope>
    <source>
        <strain evidence="2 3">CGMCC 1.10972</strain>
    </source>
</reference>
<dbReference type="InterPro" id="IPR007361">
    <property type="entry name" value="DUF427"/>
</dbReference>
<dbReference type="Pfam" id="PF04248">
    <property type="entry name" value="NTP_transf_9"/>
    <property type="match status" value="1"/>
</dbReference>
<dbReference type="PANTHER" id="PTHR34310:SF8">
    <property type="entry name" value="CONSERVED PROTEIN"/>
    <property type="match status" value="1"/>
</dbReference>
<name>A0A1W2DRJ0_9HYPH</name>
<evidence type="ECO:0000313" key="3">
    <source>
        <dbReference type="Proteomes" id="UP000192656"/>
    </source>
</evidence>
<organism evidence="2 3">
    <name type="scientific">Fulvimarina manganoxydans</name>
    <dbReference type="NCBI Taxonomy" id="937218"/>
    <lineage>
        <taxon>Bacteria</taxon>
        <taxon>Pseudomonadati</taxon>
        <taxon>Pseudomonadota</taxon>
        <taxon>Alphaproteobacteria</taxon>
        <taxon>Hyphomicrobiales</taxon>
        <taxon>Aurantimonadaceae</taxon>
        <taxon>Fulvimarina</taxon>
    </lineage>
</organism>